<gene>
    <name evidence="1" type="ORF">GCM10010389_32420</name>
</gene>
<accession>A0A918RBR7</accession>
<sequence length="53" mass="5308">MDGDGTGRAELRCAAARGGTAEVVAPAKAPDVAGAARAVFIPRVSVVPYPREG</sequence>
<evidence type="ECO:0000313" key="2">
    <source>
        <dbReference type="Proteomes" id="UP000623010"/>
    </source>
</evidence>
<reference evidence="1" key="1">
    <citation type="journal article" date="2014" name="Int. J. Syst. Evol. Microbiol.">
        <title>Complete genome sequence of Corynebacterium casei LMG S-19264T (=DSM 44701T), isolated from a smear-ripened cheese.</title>
        <authorList>
            <consortium name="US DOE Joint Genome Institute (JGI-PGF)"/>
            <person name="Walter F."/>
            <person name="Albersmeier A."/>
            <person name="Kalinowski J."/>
            <person name="Ruckert C."/>
        </authorList>
    </citation>
    <scope>NUCLEOTIDE SEQUENCE</scope>
    <source>
        <strain evidence="1">JCM 5016</strain>
    </source>
</reference>
<dbReference type="Proteomes" id="UP000623010">
    <property type="component" value="Unassembled WGS sequence"/>
</dbReference>
<keyword evidence="2" id="KW-1185">Reference proteome</keyword>
<comment type="caution">
    <text evidence="1">The sequence shown here is derived from an EMBL/GenBank/DDBJ whole genome shotgun (WGS) entry which is preliminary data.</text>
</comment>
<name>A0A918RBR7_9ACTN</name>
<dbReference type="AlphaFoldDB" id="A0A918RBR7"/>
<protein>
    <submittedName>
        <fullName evidence="1">Uncharacterized protein</fullName>
    </submittedName>
</protein>
<proteinExistence type="predicted"/>
<reference evidence="1" key="2">
    <citation type="submission" date="2020-09" db="EMBL/GenBank/DDBJ databases">
        <authorList>
            <person name="Sun Q."/>
            <person name="Ohkuma M."/>
        </authorList>
    </citation>
    <scope>NUCLEOTIDE SEQUENCE</scope>
    <source>
        <strain evidence="1">JCM 5016</strain>
    </source>
</reference>
<organism evidence="1 2">
    <name type="scientific">Streptomyces echinoruber</name>
    <dbReference type="NCBI Taxonomy" id="68898"/>
    <lineage>
        <taxon>Bacteria</taxon>
        <taxon>Bacillati</taxon>
        <taxon>Actinomycetota</taxon>
        <taxon>Actinomycetes</taxon>
        <taxon>Kitasatosporales</taxon>
        <taxon>Streptomycetaceae</taxon>
        <taxon>Streptomyces</taxon>
    </lineage>
</organism>
<dbReference type="EMBL" id="BMWH01000012">
    <property type="protein sequence ID" value="GGZ91502.1"/>
    <property type="molecule type" value="Genomic_DNA"/>
</dbReference>
<evidence type="ECO:0000313" key="1">
    <source>
        <dbReference type="EMBL" id="GGZ91502.1"/>
    </source>
</evidence>
<dbReference type="RefSeq" id="WP_190058133.1">
    <property type="nucleotide sequence ID" value="NZ_BMWH01000012.1"/>
</dbReference>